<accession>A0A644ZFH3</accession>
<dbReference type="InterPro" id="IPR011249">
    <property type="entry name" value="Metalloenz_LuxS/M16"/>
</dbReference>
<dbReference type="Pfam" id="PF00675">
    <property type="entry name" value="Peptidase_M16"/>
    <property type="match status" value="1"/>
</dbReference>
<organism evidence="8">
    <name type="scientific">bioreactor metagenome</name>
    <dbReference type="NCBI Taxonomy" id="1076179"/>
    <lineage>
        <taxon>unclassified sequences</taxon>
        <taxon>metagenomes</taxon>
        <taxon>ecological metagenomes</taxon>
    </lineage>
</organism>
<comment type="similarity">
    <text evidence="1">Belongs to the peptidase M16 family.</text>
</comment>
<evidence type="ECO:0000256" key="4">
    <source>
        <dbReference type="ARBA" id="ARBA00022833"/>
    </source>
</evidence>
<dbReference type="InterPro" id="IPR050626">
    <property type="entry name" value="Peptidase_M16"/>
</dbReference>
<keyword evidence="3" id="KW-0378">Hydrolase</keyword>
<comment type="caution">
    <text evidence="8">The sequence shown here is derived from an EMBL/GenBank/DDBJ whole genome shotgun (WGS) entry which is preliminary data.</text>
</comment>
<evidence type="ECO:0000256" key="2">
    <source>
        <dbReference type="ARBA" id="ARBA00022670"/>
    </source>
</evidence>
<dbReference type="PANTHER" id="PTHR43690">
    <property type="entry name" value="NARDILYSIN"/>
    <property type="match status" value="1"/>
</dbReference>
<evidence type="ECO:0000259" key="6">
    <source>
        <dbReference type="Pfam" id="PF00675"/>
    </source>
</evidence>
<keyword evidence="5" id="KW-0482">Metalloprotease</keyword>
<dbReference type="AlphaFoldDB" id="A0A644ZFH3"/>
<feature type="domain" description="Peptidase M16 C-terminal" evidence="7">
    <location>
        <begin position="123"/>
        <end position="309"/>
    </location>
</feature>
<name>A0A644ZFH3_9ZZZZ</name>
<dbReference type="PANTHER" id="PTHR43690:SF34">
    <property type="entry name" value="ZINC PROTEASE PQQL-LIKE"/>
    <property type="match status" value="1"/>
</dbReference>
<evidence type="ECO:0008006" key="9">
    <source>
        <dbReference type="Google" id="ProtNLM"/>
    </source>
</evidence>
<dbReference type="GO" id="GO:0046872">
    <property type="term" value="F:metal ion binding"/>
    <property type="evidence" value="ECO:0007669"/>
    <property type="project" value="InterPro"/>
</dbReference>
<keyword evidence="4" id="KW-0862">Zinc</keyword>
<protein>
    <recommendedName>
        <fullName evidence="9">Peptidase M16 C-terminal domain-containing protein</fullName>
    </recommendedName>
</protein>
<dbReference type="InterPro" id="IPR007863">
    <property type="entry name" value="Peptidase_M16_C"/>
</dbReference>
<feature type="domain" description="Peptidase M16 C-terminal" evidence="7">
    <location>
        <begin position="609"/>
        <end position="784"/>
    </location>
</feature>
<feature type="domain" description="Peptidase M16 N-terminal" evidence="6">
    <location>
        <begin position="1"/>
        <end position="92"/>
    </location>
</feature>
<dbReference type="Gene3D" id="3.30.830.10">
    <property type="entry name" value="Metalloenzyme, LuxS/M16 peptidase-like"/>
    <property type="match status" value="4"/>
</dbReference>
<dbReference type="GO" id="GO:0006508">
    <property type="term" value="P:proteolysis"/>
    <property type="evidence" value="ECO:0007669"/>
    <property type="project" value="UniProtKB-KW"/>
</dbReference>
<gene>
    <name evidence="8" type="ORF">SDC9_86266</name>
</gene>
<evidence type="ECO:0000256" key="1">
    <source>
        <dbReference type="ARBA" id="ARBA00007261"/>
    </source>
</evidence>
<evidence type="ECO:0000256" key="5">
    <source>
        <dbReference type="ARBA" id="ARBA00023049"/>
    </source>
</evidence>
<dbReference type="InterPro" id="IPR011765">
    <property type="entry name" value="Pept_M16_N"/>
</dbReference>
<proteinExistence type="inferred from homology"/>
<evidence type="ECO:0000256" key="3">
    <source>
        <dbReference type="ARBA" id="ARBA00022801"/>
    </source>
</evidence>
<dbReference type="GO" id="GO:0008237">
    <property type="term" value="F:metallopeptidase activity"/>
    <property type="evidence" value="ECO:0007669"/>
    <property type="project" value="UniProtKB-KW"/>
</dbReference>
<keyword evidence="2" id="KW-0645">Protease</keyword>
<reference evidence="8" key="1">
    <citation type="submission" date="2019-08" db="EMBL/GenBank/DDBJ databases">
        <authorList>
            <person name="Kucharzyk K."/>
            <person name="Murdoch R.W."/>
            <person name="Higgins S."/>
            <person name="Loffler F."/>
        </authorList>
    </citation>
    <scope>NUCLEOTIDE SEQUENCE</scope>
</reference>
<dbReference type="Pfam" id="PF05193">
    <property type="entry name" value="Peptidase_M16_C"/>
    <property type="match status" value="2"/>
</dbReference>
<dbReference type="SUPFAM" id="SSF63411">
    <property type="entry name" value="LuxS/MPP-like metallohydrolase"/>
    <property type="match status" value="4"/>
</dbReference>
<evidence type="ECO:0000259" key="7">
    <source>
        <dbReference type="Pfam" id="PF05193"/>
    </source>
</evidence>
<sequence>MAFNGTKHFPGNSIITYCESIGVKFGANLNAGTGIDQTVYNISSVPIKREGIIDSCLLILHDWACAINLEADDIDKERGVIREELRTRSNAMMRMYETALPDIFPGSPYGHRLPGGLVEVINKFTYDELRAYYHKWYRPDLQGIVVVGDFDVNVMEAKIKKLFGSIPKAVNPAPRTEFPIADTKEPLISVNSDPEATTTMLSLMFKNDVLPMEYRPTVAGILSDYMNELVVSMINSRLSETAQKADAPFTFASADYGDYFVAQTKAALSINAGAKEGEIEKALKAIVNEAERVRKFGFTASEYERAKANYMSSLEQSFKEKDKQKNSYYVNQALNHFLRGNAIPGIEMEYNLMQQVAPAIPLENINQYAQQLPKLENNAIIVLMPKKEGLKVPTKEEVGEMYKKALADNVEAYKETVSNEPLIKNQPVAGKVVAEKEEPVTGSSVWTLSNGATVVIKKTDFKQDQILFAASSRGGSSLIDKSNIENIKVISDVMNLGGLGAFSATDLRKVLAGKNVGLKASISTQMESATGSSSPKDIETFLQLVYLQFTSMRTDEEAFKSYMARTKASLVNSEAEPMTAFSDTIQAVLYKNNVYAKRLTMQMLDKVNYAKIMELAKARFANAADFTFTFVGNVDPATLKPLVEKYIASLPADKTKKENWKDVGLYPAKGKIVKHFDKEMKTPKATIYNFYTGKLPYTVENTILADMMKQVFDIVFNKTIREEEQGTYGVGVSMSVSYYPEESFMFLFGFDTDVALKDKLLKRAYLEINNVIEKGIDPKDFAKITEYMQKNYTQNLRENSYWRNAINNKFVLIKICIQLMKQL</sequence>
<dbReference type="EMBL" id="VSSQ01008713">
    <property type="protein sequence ID" value="MPM39632.1"/>
    <property type="molecule type" value="Genomic_DNA"/>
</dbReference>
<evidence type="ECO:0000313" key="8">
    <source>
        <dbReference type="EMBL" id="MPM39632.1"/>
    </source>
</evidence>